<gene>
    <name evidence="1" type="ORF">BUZ57_06715</name>
</gene>
<proteinExistence type="predicted"/>
<protein>
    <submittedName>
        <fullName evidence="1">Uncharacterized protein</fullName>
    </submittedName>
</protein>
<organism evidence="1 2">
    <name type="scientific">Staphylococcus hyicus</name>
    <dbReference type="NCBI Taxonomy" id="1284"/>
    <lineage>
        <taxon>Bacteria</taxon>
        <taxon>Bacillati</taxon>
        <taxon>Bacillota</taxon>
        <taxon>Bacilli</taxon>
        <taxon>Bacillales</taxon>
        <taxon>Staphylococcaceae</taxon>
        <taxon>Staphylococcus</taxon>
    </lineage>
</organism>
<sequence length="79" mass="9116">MDKIDVKAIFKESFESINEDDVLLNGISEDVASNFDRNLTDTELEIVKYVVQNDYFNQVLLLEFAENLVEKVLDVSKNE</sequence>
<dbReference type="RefSeq" id="WP_119635432.1">
    <property type="nucleotide sequence ID" value="NZ_CP118163.1"/>
</dbReference>
<accession>A0A418JIR3</accession>
<dbReference type="Proteomes" id="UP000285625">
    <property type="component" value="Unassembled WGS sequence"/>
</dbReference>
<evidence type="ECO:0000313" key="2">
    <source>
        <dbReference type="Proteomes" id="UP000285625"/>
    </source>
</evidence>
<dbReference type="EMBL" id="QXVO01000017">
    <property type="protein sequence ID" value="RIO45701.1"/>
    <property type="molecule type" value="Genomic_DNA"/>
</dbReference>
<dbReference type="AlphaFoldDB" id="A0A418JIR3"/>
<evidence type="ECO:0000313" key="1">
    <source>
        <dbReference type="EMBL" id="RIO45701.1"/>
    </source>
</evidence>
<reference evidence="1 2" key="1">
    <citation type="journal article" date="2016" name="Front. Microbiol.">
        <title>Comprehensive Phylogenetic Analysis of Bovine Non-aureus Staphylococci Species Based on Whole-Genome Sequencing.</title>
        <authorList>
            <person name="Naushad S."/>
            <person name="Barkema H.W."/>
            <person name="Luby C."/>
            <person name="Condas L.A."/>
            <person name="Nobrega D.B."/>
            <person name="Carson D.A."/>
            <person name="De Buck J."/>
        </authorList>
    </citation>
    <scope>NUCLEOTIDE SEQUENCE [LARGE SCALE GENOMIC DNA]</scope>
    <source>
        <strain evidence="1 2">SNUC 5959</strain>
    </source>
</reference>
<name>A0A418JIR3_STAHY</name>
<comment type="caution">
    <text evidence="1">The sequence shown here is derived from an EMBL/GenBank/DDBJ whole genome shotgun (WGS) entry which is preliminary data.</text>
</comment>